<accession>A0A7D9M2P5</accession>
<dbReference type="Gene3D" id="3.30.70.270">
    <property type="match status" value="1"/>
</dbReference>
<dbReference type="PANTHER" id="PTHR33050">
    <property type="entry name" value="REVERSE TRANSCRIPTASE DOMAIN-CONTAINING PROTEIN"/>
    <property type="match status" value="1"/>
</dbReference>
<dbReference type="Pfam" id="PF00078">
    <property type="entry name" value="RVT_1"/>
    <property type="match status" value="1"/>
</dbReference>
<comment type="caution">
    <text evidence="1">The sequence shown here is derived from an EMBL/GenBank/DDBJ whole genome shotgun (WGS) entry which is preliminary data.</text>
</comment>
<protein>
    <submittedName>
        <fullName evidence="1">Transposon Tf2-6 poly</fullName>
    </submittedName>
</protein>
<dbReference type="PROSITE" id="PS50878">
    <property type="entry name" value="RT_POL"/>
    <property type="match status" value="1"/>
</dbReference>
<dbReference type="Proteomes" id="UP001152795">
    <property type="component" value="Unassembled WGS sequence"/>
</dbReference>
<proteinExistence type="predicted"/>
<dbReference type="CDD" id="cd03714">
    <property type="entry name" value="RT_DIRS1"/>
    <property type="match status" value="1"/>
</dbReference>
<dbReference type="EMBL" id="CACRXK020030685">
    <property type="protein sequence ID" value="CAB4042720.1"/>
    <property type="molecule type" value="Genomic_DNA"/>
</dbReference>
<dbReference type="InterPro" id="IPR043502">
    <property type="entry name" value="DNA/RNA_pol_sf"/>
</dbReference>
<evidence type="ECO:0000313" key="2">
    <source>
        <dbReference type="Proteomes" id="UP001152795"/>
    </source>
</evidence>
<gene>
    <name evidence="1" type="ORF">PACLA_8A006546</name>
</gene>
<dbReference type="InterPro" id="IPR000477">
    <property type="entry name" value="RT_dom"/>
</dbReference>
<organism evidence="1 2">
    <name type="scientific">Paramuricea clavata</name>
    <name type="common">Red gorgonian</name>
    <name type="synonym">Violescent sea-whip</name>
    <dbReference type="NCBI Taxonomy" id="317549"/>
    <lineage>
        <taxon>Eukaryota</taxon>
        <taxon>Metazoa</taxon>
        <taxon>Cnidaria</taxon>
        <taxon>Anthozoa</taxon>
        <taxon>Octocorallia</taxon>
        <taxon>Malacalcyonacea</taxon>
        <taxon>Plexauridae</taxon>
        <taxon>Paramuricea</taxon>
    </lineage>
</organism>
<dbReference type="PANTHER" id="PTHR33050:SF7">
    <property type="entry name" value="RIBONUCLEASE H"/>
    <property type="match status" value="1"/>
</dbReference>
<evidence type="ECO:0000313" key="1">
    <source>
        <dbReference type="EMBL" id="CAB4042720.1"/>
    </source>
</evidence>
<keyword evidence="2" id="KW-1185">Reference proteome</keyword>
<dbReference type="OrthoDB" id="5985995at2759"/>
<dbReference type="Gene3D" id="3.10.10.10">
    <property type="entry name" value="HIV Type 1 Reverse Transcriptase, subunit A, domain 1"/>
    <property type="match status" value="1"/>
</dbReference>
<dbReference type="AlphaFoldDB" id="A0A7D9M2P5"/>
<dbReference type="SUPFAM" id="SSF56672">
    <property type="entry name" value="DNA/RNA polymerases"/>
    <property type="match status" value="1"/>
</dbReference>
<dbReference type="InterPro" id="IPR043128">
    <property type="entry name" value="Rev_trsase/Diguanyl_cyclase"/>
</dbReference>
<dbReference type="CDD" id="cd09275">
    <property type="entry name" value="RNase_HI_RT_DIRS1"/>
    <property type="match status" value="1"/>
</dbReference>
<dbReference type="InterPro" id="IPR052055">
    <property type="entry name" value="Hepadnavirus_pol/RT"/>
</dbReference>
<sequence>MDNIHTALKLITRDCWMASLDLKDAYYSVPIHPASQKFLKFSYKGTLLKFTVFPNGLSSCPRNFTKLFKPVLATLCVKGHIIIIYIDDLFLVGHSYEQCVNTVIETLILLEKLGFVIHSSKSVFIPCQEITFLGFLLNSHEMTIRLTEEKIAKLTVLITNILSSANRIKIRMVVQVIGHMVASFPAVEFGPLYYRSLEKDKSTALSAHKGNFEASMTISHQGKAELNWWLKNLKNSHKNFLLTPIDMVLYSGWGAALGEQSTGGNWCQQETELHINVLEMKAAYFALKSFVSKLTGKHVKLMLDNSTAVFVITNMGTSHNEVLNRIAVEIWEFCMTNKLKLTVAHLPGSDNIIADKEFRHIYREAEWMLNPCHLQTAIKRFAFKPEIDLFASRINKQFPKYCSYRPDPEAMHIDAFSISWSTLNFYCFPPFSCILQTVQKIIQEKATGILVIPNWPTQPWYPLIAPLLMQPPQVCPPSQTLLQLPAAPAESHPLAKKLELKICLVSGNNSPQ</sequence>
<name>A0A7D9M2P5_PARCT</name>
<reference evidence="1" key="1">
    <citation type="submission" date="2020-04" db="EMBL/GenBank/DDBJ databases">
        <authorList>
            <person name="Alioto T."/>
            <person name="Alioto T."/>
            <person name="Gomez Garrido J."/>
        </authorList>
    </citation>
    <scope>NUCLEOTIDE SEQUENCE</scope>
    <source>
        <strain evidence="1">A484AB</strain>
    </source>
</reference>